<organism evidence="2 4">
    <name type="scientific">Pseudoalteromonas maricaloris</name>
    <dbReference type="NCBI Taxonomy" id="184924"/>
    <lineage>
        <taxon>Bacteria</taxon>
        <taxon>Pseudomonadati</taxon>
        <taxon>Pseudomonadota</taxon>
        <taxon>Gammaproteobacteria</taxon>
        <taxon>Alteromonadales</taxon>
        <taxon>Pseudoalteromonadaceae</taxon>
        <taxon>Pseudoalteromonas</taxon>
    </lineage>
</organism>
<accession>A0A8I2KLL5</accession>
<evidence type="ECO:0000313" key="3">
    <source>
        <dbReference type="EMBL" id="WOX29840.1"/>
    </source>
</evidence>
<evidence type="ECO:0000313" key="2">
    <source>
        <dbReference type="EMBL" id="NLR20676.1"/>
    </source>
</evidence>
<feature type="compositionally biased region" description="Polar residues" evidence="1">
    <location>
        <begin position="28"/>
        <end position="42"/>
    </location>
</feature>
<dbReference type="EMBL" id="WEIA01000002">
    <property type="protein sequence ID" value="NLR20676.1"/>
    <property type="molecule type" value="Genomic_DNA"/>
</dbReference>
<evidence type="ECO:0000256" key="1">
    <source>
        <dbReference type="SAM" id="MobiDB-lite"/>
    </source>
</evidence>
<dbReference type="Proteomes" id="UP000646877">
    <property type="component" value="Unassembled WGS sequence"/>
</dbReference>
<evidence type="ECO:0000313" key="5">
    <source>
        <dbReference type="Proteomes" id="UP001304419"/>
    </source>
</evidence>
<name>A0A8I2KLL5_9GAMM</name>
<reference evidence="3 5" key="2">
    <citation type="submission" date="2023-10" db="EMBL/GenBank/DDBJ databases">
        <title>To unveil natural product biosynthetic capacity in Pseudoalteromonas.</title>
        <authorList>
            <person name="Wang J."/>
        </authorList>
    </citation>
    <scope>NUCLEOTIDE SEQUENCE [LARGE SCALE GENOMIC DNA]</scope>
    <source>
        <strain evidence="3 5">DSM 15914</strain>
    </source>
</reference>
<sequence length="158" mass="18786">MSKQAYDDKNLKDYDDITKRLNEALDTISGNPNLPATQQEVAKQSGVHRNTVRERGFPTTRLKNIKKQRKEEEDNKKKETRSANEQLKEERDKIAKEVVHWFSEFVKAKDDRDDFERQLQRSIDNASYYKREFDKQKETIKALQAKNEQLQDLLRDLK</sequence>
<dbReference type="EMBL" id="CP137578">
    <property type="protein sequence ID" value="WOX29840.1"/>
    <property type="molecule type" value="Genomic_DNA"/>
</dbReference>
<protein>
    <submittedName>
        <fullName evidence="2">Uncharacterized protein</fullName>
    </submittedName>
</protein>
<feature type="compositionally biased region" description="Basic and acidic residues" evidence="1">
    <location>
        <begin position="69"/>
        <end position="90"/>
    </location>
</feature>
<dbReference type="AlphaFoldDB" id="A0A8I2KLL5"/>
<feature type="region of interest" description="Disordered" evidence="1">
    <location>
        <begin position="28"/>
        <end position="90"/>
    </location>
</feature>
<keyword evidence="5" id="KW-1185">Reference proteome</keyword>
<gene>
    <name evidence="2" type="ORF">F9Y85_04955</name>
    <name evidence="3" type="ORF">R5H13_06125</name>
</gene>
<proteinExistence type="predicted"/>
<reference evidence="2" key="1">
    <citation type="submission" date="2019-10" db="EMBL/GenBank/DDBJ databases">
        <authorList>
            <person name="Paulsen S."/>
        </authorList>
    </citation>
    <scope>NUCLEOTIDE SEQUENCE</scope>
    <source>
        <strain evidence="2">LMG 19692</strain>
    </source>
</reference>
<evidence type="ECO:0000313" key="4">
    <source>
        <dbReference type="Proteomes" id="UP000646877"/>
    </source>
</evidence>
<dbReference type="Proteomes" id="UP001304419">
    <property type="component" value="Chromosome 1"/>
</dbReference>
<dbReference type="RefSeq" id="WP_193521562.1">
    <property type="nucleotide sequence ID" value="NZ_CBCSDF010000002.1"/>
</dbReference>